<dbReference type="PANTHER" id="PTHR34857:SF2">
    <property type="entry name" value="SLL0384 PROTEIN"/>
    <property type="match status" value="1"/>
</dbReference>
<evidence type="ECO:0000313" key="7">
    <source>
        <dbReference type="EMBL" id="CUO78499.1"/>
    </source>
</evidence>
<evidence type="ECO:0000313" key="11">
    <source>
        <dbReference type="Proteomes" id="UP000265808"/>
    </source>
</evidence>
<dbReference type="RefSeq" id="WP_055066658.1">
    <property type="nucleotide sequence ID" value="NZ_CYZD01000026.1"/>
</dbReference>
<dbReference type="PANTHER" id="PTHR34857">
    <property type="entry name" value="SLL0384 PROTEIN"/>
    <property type="match status" value="1"/>
</dbReference>
<gene>
    <name evidence="7" type="primary">nikQ</name>
    <name evidence="9" type="ORF">DW859_15835</name>
    <name evidence="8" type="ORF">DWZ12_13525</name>
    <name evidence="7" type="ORF">ERS852394_03021</name>
</gene>
<dbReference type="Pfam" id="PF02361">
    <property type="entry name" value="CbiQ"/>
    <property type="match status" value="1"/>
</dbReference>
<proteinExistence type="predicted"/>
<comment type="subcellular location">
    <subcellularLocation>
        <location evidence="1">Membrane</location>
        <topology evidence="1">Multi-pass membrane protein</topology>
    </subcellularLocation>
</comment>
<dbReference type="Proteomes" id="UP000265808">
    <property type="component" value="Unassembled WGS sequence"/>
</dbReference>
<evidence type="ECO:0000256" key="3">
    <source>
        <dbReference type="ARBA" id="ARBA00022692"/>
    </source>
</evidence>
<protein>
    <submittedName>
        <fullName evidence="8">Energy-coupling factor transporter transmembrane protein EcfT</fullName>
    </submittedName>
    <submittedName>
        <fullName evidence="7">Energy-coupling factor transporter transmembrane protein NikQ</fullName>
    </submittedName>
</protein>
<evidence type="ECO:0000256" key="6">
    <source>
        <dbReference type="SAM" id="Phobius"/>
    </source>
</evidence>
<evidence type="ECO:0000256" key="4">
    <source>
        <dbReference type="ARBA" id="ARBA00022989"/>
    </source>
</evidence>
<dbReference type="GO" id="GO:0005886">
    <property type="term" value="C:plasma membrane"/>
    <property type="evidence" value="ECO:0007669"/>
    <property type="project" value="UniProtKB-ARBA"/>
</dbReference>
<dbReference type="InterPro" id="IPR051611">
    <property type="entry name" value="ECF_transporter_component"/>
</dbReference>
<keyword evidence="3 6" id="KW-0812">Transmembrane</keyword>
<evidence type="ECO:0000256" key="5">
    <source>
        <dbReference type="ARBA" id="ARBA00023136"/>
    </source>
</evidence>
<keyword evidence="2" id="KW-1003">Cell membrane</keyword>
<organism evidence="7 10">
    <name type="scientific">Blautia obeum</name>
    <dbReference type="NCBI Taxonomy" id="40520"/>
    <lineage>
        <taxon>Bacteria</taxon>
        <taxon>Bacillati</taxon>
        <taxon>Bacillota</taxon>
        <taxon>Clostridia</taxon>
        <taxon>Lachnospirales</taxon>
        <taxon>Lachnospiraceae</taxon>
        <taxon>Blautia</taxon>
    </lineage>
</organism>
<reference evidence="7 10" key="1">
    <citation type="submission" date="2015-09" db="EMBL/GenBank/DDBJ databases">
        <authorList>
            <consortium name="Pathogen Informatics"/>
        </authorList>
    </citation>
    <scope>NUCLEOTIDE SEQUENCE [LARGE SCALE GENOMIC DNA]</scope>
    <source>
        <strain evidence="7 10">2789STDY5608837</strain>
    </source>
</reference>
<keyword evidence="5 6" id="KW-0472">Membrane</keyword>
<accession>A0A174I094</accession>
<dbReference type="Proteomes" id="UP000283585">
    <property type="component" value="Unassembled WGS sequence"/>
</dbReference>
<keyword evidence="4 6" id="KW-1133">Transmembrane helix</keyword>
<dbReference type="AlphaFoldDB" id="A0A174I094"/>
<dbReference type="EMBL" id="CYZD01000026">
    <property type="protein sequence ID" value="CUO78499.1"/>
    <property type="molecule type" value="Genomic_DNA"/>
</dbReference>
<evidence type="ECO:0000313" key="10">
    <source>
        <dbReference type="Proteomes" id="UP000095409"/>
    </source>
</evidence>
<dbReference type="CDD" id="cd16914">
    <property type="entry name" value="EcfT"/>
    <property type="match status" value="1"/>
</dbReference>
<reference evidence="11 12" key="2">
    <citation type="submission" date="2018-08" db="EMBL/GenBank/DDBJ databases">
        <title>A genome reference for cultivated species of the human gut microbiota.</title>
        <authorList>
            <person name="Zou Y."/>
            <person name="Xue W."/>
            <person name="Luo G."/>
        </authorList>
    </citation>
    <scope>NUCLEOTIDE SEQUENCE [LARGE SCALE GENOMIC DNA]</scope>
    <source>
        <strain evidence="8 12">AF29-2BH</strain>
        <strain evidence="9 11">AM37-4AC</strain>
    </source>
</reference>
<evidence type="ECO:0000313" key="8">
    <source>
        <dbReference type="EMBL" id="RGQ03189.1"/>
    </source>
</evidence>
<feature type="transmembrane region" description="Helical" evidence="6">
    <location>
        <begin position="108"/>
        <end position="126"/>
    </location>
</feature>
<dbReference type="EMBL" id="QSHL01000017">
    <property type="protein sequence ID" value="RHC02714.1"/>
    <property type="molecule type" value="Genomic_DNA"/>
</dbReference>
<dbReference type="InterPro" id="IPR003339">
    <property type="entry name" value="ABC/ECF_trnsptr_transmembrane"/>
</dbReference>
<sequence length="274" mass="30502">MNDYRTEKTEIPEWMCQQEEYTPSKDKEAFLTKSTKSVLSVLGKLRFHEGKDGRFSATPSLKLFYTLIYIILTASARNYLFVLIMCAAVTVRLAFFPAAAIRQVLSETAGAVMISVFLLLPAVFMGNPQTLANITARVYVSVTLVGILSAGTSWNKLTASMRTFRIPSLFIFTLDITLKYISVLGEICVDILTSVGLRSVGKNPDKAKSFSGVLGITFLKSSEMAEEMYASMCCRGFTGEYQMSKKYRLCLQDVLGILMMVCGICLFLYLNVNM</sequence>
<evidence type="ECO:0000313" key="12">
    <source>
        <dbReference type="Proteomes" id="UP000283585"/>
    </source>
</evidence>
<feature type="transmembrane region" description="Helical" evidence="6">
    <location>
        <begin position="78"/>
        <end position="101"/>
    </location>
</feature>
<name>A0A174I094_9FIRM</name>
<evidence type="ECO:0000256" key="2">
    <source>
        <dbReference type="ARBA" id="ARBA00022475"/>
    </source>
</evidence>
<evidence type="ECO:0000256" key="1">
    <source>
        <dbReference type="ARBA" id="ARBA00004141"/>
    </source>
</evidence>
<feature type="transmembrane region" description="Helical" evidence="6">
    <location>
        <begin position="249"/>
        <end position="270"/>
    </location>
</feature>
<dbReference type="Proteomes" id="UP000095409">
    <property type="component" value="Unassembled WGS sequence"/>
</dbReference>
<evidence type="ECO:0000313" key="9">
    <source>
        <dbReference type="EMBL" id="RHC02714.1"/>
    </source>
</evidence>
<dbReference type="EMBL" id="QRSS01000019">
    <property type="protein sequence ID" value="RGQ03189.1"/>
    <property type="molecule type" value="Genomic_DNA"/>
</dbReference>